<evidence type="ECO:0008006" key="5">
    <source>
        <dbReference type="Google" id="ProtNLM"/>
    </source>
</evidence>
<feature type="region of interest" description="Disordered" evidence="1">
    <location>
        <begin position="92"/>
        <end position="113"/>
    </location>
</feature>
<dbReference type="Proteomes" id="UP001172687">
    <property type="component" value="Unassembled WGS sequence"/>
</dbReference>
<sequence>MKFGFRARIASVAGAAAFATLIAAAPSASADPAAPAPAPLPVPGPAVPDSAPLPAPVAAPMASPVPAPLAAPIAGPASVQSLAAGPVEPVAEGVPHLASPENLPPGTSTTPTQQSRLGYLRDLWHAMQTQEVSGSNALLLLTQRPLSSSPSAGMPAGPQPVAPPAPAPVAPPVVP</sequence>
<evidence type="ECO:0000313" key="4">
    <source>
        <dbReference type="Proteomes" id="UP001172687"/>
    </source>
</evidence>
<gene>
    <name evidence="3" type="ORF">QYF68_13545</name>
</gene>
<feature type="region of interest" description="Disordered" evidence="1">
    <location>
        <begin position="146"/>
        <end position="175"/>
    </location>
</feature>
<dbReference type="EMBL" id="JAUHTC010000046">
    <property type="protein sequence ID" value="MDN4518845.1"/>
    <property type="molecule type" value="Genomic_DNA"/>
</dbReference>
<feature type="compositionally biased region" description="Pro residues" evidence="1">
    <location>
        <begin position="157"/>
        <end position="175"/>
    </location>
</feature>
<feature type="compositionally biased region" description="Low complexity" evidence="1">
    <location>
        <begin position="146"/>
        <end position="156"/>
    </location>
</feature>
<keyword evidence="2" id="KW-0732">Signal</keyword>
<reference evidence="3" key="1">
    <citation type="submission" date="2023-07" db="EMBL/GenBank/DDBJ databases">
        <title>Degradation of tert-butanol by M. austroafricanum TBA100.</title>
        <authorList>
            <person name="Helbich S."/>
            <person name="Vainshtein Y."/>
        </authorList>
    </citation>
    <scope>NUCLEOTIDE SEQUENCE</scope>
    <source>
        <strain evidence="3">TBA100</strain>
    </source>
</reference>
<feature type="signal peptide" evidence="2">
    <location>
        <begin position="1"/>
        <end position="30"/>
    </location>
</feature>
<accession>A0ABT8HDL5</accession>
<evidence type="ECO:0000313" key="3">
    <source>
        <dbReference type="EMBL" id="MDN4518845.1"/>
    </source>
</evidence>
<name>A0ABT8HDL5_MYCAO</name>
<proteinExistence type="predicted"/>
<keyword evidence="4" id="KW-1185">Reference proteome</keyword>
<feature type="compositionally biased region" description="Low complexity" evidence="1">
    <location>
        <begin position="104"/>
        <end position="113"/>
    </location>
</feature>
<comment type="caution">
    <text evidence="3">The sequence shown here is derived from an EMBL/GenBank/DDBJ whole genome shotgun (WGS) entry which is preliminary data.</text>
</comment>
<dbReference type="RefSeq" id="WP_011780221.1">
    <property type="nucleotide sequence ID" value="NZ_CP070380.1"/>
</dbReference>
<evidence type="ECO:0000256" key="1">
    <source>
        <dbReference type="SAM" id="MobiDB-lite"/>
    </source>
</evidence>
<evidence type="ECO:0000256" key="2">
    <source>
        <dbReference type="SAM" id="SignalP"/>
    </source>
</evidence>
<protein>
    <recommendedName>
        <fullName evidence="5">Transglycosylase</fullName>
    </recommendedName>
</protein>
<organism evidence="3 4">
    <name type="scientific">Mycolicibacterium austroafricanum</name>
    <name type="common">Mycobacterium austroafricanum</name>
    <dbReference type="NCBI Taxonomy" id="39687"/>
    <lineage>
        <taxon>Bacteria</taxon>
        <taxon>Bacillati</taxon>
        <taxon>Actinomycetota</taxon>
        <taxon>Actinomycetes</taxon>
        <taxon>Mycobacteriales</taxon>
        <taxon>Mycobacteriaceae</taxon>
        <taxon>Mycolicibacterium</taxon>
    </lineage>
</organism>
<feature type="chain" id="PRO_5046234222" description="Transglycosylase" evidence="2">
    <location>
        <begin position="31"/>
        <end position="175"/>
    </location>
</feature>